<dbReference type="Proteomes" id="UP001497516">
    <property type="component" value="Chromosome 4"/>
</dbReference>
<gene>
    <name evidence="1" type="ORF">LTRI10_LOCUS22817</name>
</gene>
<organism evidence="1 2">
    <name type="scientific">Linum trigynum</name>
    <dbReference type="NCBI Taxonomy" id="586398"/>
    <lineage>
        <taxon>Eukaryota</taxon>
        <taxon>Viridiplantae</taxon>
        <taxon>Streptophyta</taxon>
        <taxon>Embryophyta</taxon>
        <taxon>Tracheophyta</taxon>
        <taxon>Spermatophyta</taxon>
        <taxon>Magnoliopsida</taxon>
        <taxon>eudicotyledons</taxon>
        <taxon>Gunneridae</taxon>
        <taxon>Pentapetalae</taxon>
        <taxon>rosids</taxon>
        <taxon>fabids</taxon>
        <taxon>Malpighiales</taxon>
        <taxon>Linaceae</taxon>
        <taxon>Linum</taxon>
    </lineage>
</organism>
<accession>A0AAV2E6E9</accession>
<sequence>MDIYPASFIDSSNDFATLTRESDFPCFNTFYENEVKKLDSRQWDVKLSKASEVKPEWGLIHHVIARSVGGKNRSKGGLTARNVTLFQSMHFPWSLLLGLSILSIFKCYETYLQRFMEECLLPNLPNIFTLTSESFNFEWIAKQSLCPLSF</sequence>
<evidence type="ECO:0000313" key="2">
    <source>
        <dbReference type="Proteomes" id="UP001497516"/>
    </source>
</evidence>
<name>A0AAV2E6E9_9ROSI</name>
<proteinExistence type="predicted"/>
<protein>
    <submittedName>
        <fullName evidence="1">Uncharacterized protein</fullName>
    </submittedName>
</protein>
<dbReference type="EMBL" id="OZ034817">
    <property type="protein sequence ID" value="CAL1381439.1"/>
    <property type="molecule type" value="Genomic_DNA"/>
</dbReference>
<dbReference type="AlphaFoldDB" id="A0AAV2E6E9"/>
<keyword evidence="2" id="KW-1185">Reference proteome</keyword>
<evidence type="ECO:0000313" key="1">
    <source>
        <dbReference type="EMBL" id="CAL1381439.1"/>
    </source>
</evidence>
<reference evidence="1 2" key="1">
    <citation type="submission" date="2024-04" db="EMBL/GenBank/DDBJ databases">
        <authorList>
            <person name="Fracassetti M."/>
        </authorList>
    </citation>
    <scope>NUCLEOTIDE SEQUENCE [LARGE SCALE GENOMIC DNA]</scope>
</reference>